<dbReference type="Pfam" id="PF24871">
    <property type="entry name" value="Piezo_TM1-24"/>
    <property type="match status" value="1"/>
</dbReference>
<dbReference type="EMBL" id="JASSZA010000014">
    <property type="protein sequence ID" value="KAK2094682.1"/>
    <property type="molecule type" value="Genomic_DNA"/>
</dbReference>
<evidence type="ECO:0000259" key="2">
    <source>
        <dbReference type="Pfam" id="PF24871"/>
    </source>
</evidence>
<protein>
    <submittedName>
        <fullName evidence="3">Piezo-type mechanosensitive ion channel component 2</fullName>
    </submittedName>
</protein>
<sequence>MDLKGADAGNGIRVFVPDIGMFIASLTIWLLCRNIVQKPVTDEAAQCNLEFENEELRQGQIEVLYQCRDSLQLQQARLPVSKHAEGEKIDSEEALIYEEDLDGGDGVEGELEESTKLKMFRRLASVASKLKEFIGNMITTAGKVVVTILLGSSGECLPRWLHVIKGTSSAFGECEKWLKRK</sequence>
<feature type="transmembrane region" description="Helical" evidence="1">
    <location>
        <begin position="12"/>
        <end position="31"/>
    </location>
</feature>
<dbReference type="PANTHER" id="PTHR47049:SF6">
    <property type="entry name" value="PIEZO-TYPE MECHANOSENSITIVE ION CHANNEL COMPONENT"/>
    <property type="match status" value="1"/>
</dbReference>
<evidence type="ECO:0000313" key="3">
    <source>
        <dbReference type="EMBL" id="KAK2094682.1"/>
    </source>
</evidence>
<accession>A0ABQ9UC90</accession>
<keyword evidence="1" id="KW-0812">Transmembrane</keyword>
<gene>
    <name evidence="3" type="primary">PIEZO2_3</name>
    <name evidence="3" type="ORF">P7K49_028420</name>
</gene>
<reference evidence="3 4" key="1">
    <citation type="submission" date="2023-05" db="EMBL/GenBank/DDBJ databases">
        <title>B98-5 Cell Line De Novo Hybrid Assembly: An Optical Mapping Approach.</title>
        <authorList>
            <person name="Kananen K."/>
            <person name="Auerbach J.A."/>
            <person name="Kautto E."/>
            <person name="Blachly J.S."/>
        </authorList>
    </citation>
    <scope>NUCLEOTIDE SEQUENCE [LARGE SCALE GENOMIC DNA]</scope>
    <source>
        <strain evidence="3">B95-8</strain>
        <tissue evidence="3">Cell line</tissue>
    </source>
</reference>
<organism evidence="3 4">
    <name type="scientific">Saguinus oedipus</name>
    <name type="common">Cotton-top tamarin</name>
    <name type="synonym">Oedipomidas oedipus</name>
    <dbReference type="NCBI Taxonomy" id="9490"/>
    <lineage>
        <taxon>Eukaryota</taxon>
        <taxon>Metazoa</taxon>
        <taxon>Chordata</taxon>
        <taxon>Craniata</taxon>
        <taxon>Vertebrata</taxon>
        <taxon>Euteleostomi</taxon>
        <taxon>Mammalia</taxon>
        <taxon>Eutheria</taxon>
        <taxon>Euarchontoglires</taxon>
        <taxon>Primates</taxon>
        <taxon>Haplorrhini</taxon>
        <taxon>Platyrrhini</taxon>
        <taxon>Cebidae</taxon>
        <taxon>Callitrichinae</taxon>
        <taxon>Saguinus</taxon>
    </lineage>
</organism>
<name>A0ABQ9UC90_SAGOE</name>
<dbReference type="InterPro" id="IPR056769">
    <property type="entry name" value="Piezo_TM1-24"/>
</dbReference>
<keyword evidence="1" id="KW-0472">Membrane</keyword>
<proteinExistence type="predicted"/>
<dbReference type="Proteomes" id="UP001266305">
    <property type="component" value="Unassembled WGS sequence"/>
</dbReference>
<dbReference type="PANTHER" id="PTHR47049">
    <property type="entry name" value="PIEZO-TYPE MECHANOSENSITIVE ION CHANNEL HOMOLOG"/>
    <property type="match status" value="1"/>
</dbReference>
<evidence type="ECO:0000256" key="1">
    <source>
        <dbReference type="SAM" id="Phobius"/>
    </source>
</evidence>
<evidence type="ECO:0000313" key="4">
    <source>
        <dbReference type="Proteomes" id="UP001266305"/>
    </source>
</evidence>
<comment type="caution">
    <text evidence="3">The sequence shown here is derived from an EMBL/GenBank/DDBJ whole genome shotgun (WGS) entry which is preliminary data.</text>
</comment>
<keyword evidence="1" id="KW-1133">Transmembrane helix</keyword>
<keyword evidence="4" id="KW-1185">Reference proteome</keyword>
<dbReference type="InterPro" id="IPR027272">
    <property type="entry name" value="Piezo"/>
</dbReference>
<feature type="domain" description="Piezo TM1-24" evidence="2">
    <location>
        <begin position="3"/>
        <end position="159"/>
    </location>
</feature>